<feature type="non-terminal residue" evidence="2">
    <location>
        <position position="1"/>
    </location>
</feature>
<dbReference type="AlphaFoldDB" id="A0A0C9T9M6"/>
<gene>
    <name evidence="2" type="ORF">PAXINDRAFT_21776</name>
</gene>
<reference evidence="3" key="2">
    <citation type="submission" date="2015-01" db="EMBL/GenBank/DDBJ databases">
        <title>Evolutionary Origins and Diversification of the Mycorrhizal Mutualists.</title>
        <authorList>
            <consortium name="DOE Joint Genome Institute"/>
            <consortium name="Mycorrhizal Genomics Consortium"/>
            <person name="Kohler A."/>
            <person name="Kuo A."/>
            <person name="Nagy L.G."/>
            <person name="Floudas D."/>
            <person name="Copeland A."/>
            <person name="Barry K.W."/>
            <person name="Cichocki N."/>
            <person name="Veneault-Fourrey C."/>
            <person name="LaButti K."/>
            <person name="Lindquist E.A."/>
            <person name="Lipzen A."/>
            <person name="Lundell T."/>
            <person name="Morin E."/>
            <person name="Murat C."/>
            <person name="Riley R."/>
            <person name="Ohm R."/>
            <person name="Sun H."/>
            <person name="Tunlid A."/>
            <person name="Henrissat B."/>
            <person name="Grigoriev I.V."/>
            <person name="Hibbett D.S."/>
            <person name="Martin F."/>
        </authorList>
    </citation>
    <scope>NUCLEOTIDE SEQUENCE [LARGE SCALE GENOMIC DNA]</scope>
    <source>
        <strain evidence="3">ATCC 200175</strain>
    </source>
</reference>
<evidence type="ECO:0000313" key="3">
    <source>
        <dbReference type="Proteomes" id="UP000053647"/>
    </source>
</evidence>
<dbReference type="EMBL" id="KN821387">
    <property type="protein sequence ID" value="KIJ04942.1"/>
    <property type="molecule type" value="Genomic_DNA"/>
</dbReference>
<name>A0A0C9T9M6_PAXIN</name>
<accession>A0A0C9T9M6</accession>
<evidence type="ECO:0000256" key="1">
    <source>
        <dbReference type="SAM" id="MobiDB-lite"/>
    </source>
</evidence>
<feature type="region of interest" description="Disordered" evidence="1">
    <location>
        <begin position="420"/>
        <end position="568"/>
    </location>
</feature>
<dbReference type="Proteomes" id="UP000053647">
    <property type="component" value="Unassembled WGS sequence"/>
</dbReference>
<dbReference type="OrthoDB" id="3149423at2759"/>
<organism evidence="2 3">
    <name type="scientific">Paxillus involutus ATCC 200175</name>
    <dbReference type="NCBI Taxonomy" id="664439"/>
    <lineage>
        <taxon>Eukaryota</taxon>
        <taxon>Fungi</taxon>
        <taxon>Dikarya</taxon>
        <taxon>Basidiomycota</taxon>
        <taxon>Agaricomycotina</taxon>
        <taxon>Agaricomycetes</taxon>
        <taxon>Agaricomycetidae</taxon>
        <taxon>Boletales</taxon>
        <taxon>Paxilineae</taxon>
        <taxon>Paxillaceae</taxon>
        <taxon>Paxillus</taxon>
    </lineage>
</organism>
<protein>
    <submittedName>
        <fullName evidence="2">Uncharacterized protein</fullName>
    </submittedName>
</protein>
<dbReference type="HOGENOM" id="CLU_030984_1_0_1"/>
<proteinExistence type="predicted"/>
<keyword evidence="3" id="KW-1185">Reference proteome</keyword>
<sequence length="568" mass="64266">MHSRSPSPQDPVGDHVVRTDLTDVEIAVLDRRLPAWMECSKDKKKANFEAVCEELRALPYVTALNRNQWDSRKKQYKTWIYNHGRVRAQEALTKYQREWTARGVVMRTKKAEITALIQEKKGAKPGEAEMISNYQWAVGQVMAKMTEEELEKVEKEAERWNNERPPLAVQANTALRKGKQYAREFASAMWKQCGMRVVILTAWQNEAEWVVVSSHDFNTEVNGGGSFDHLKDIQKHWDQYAQESFGRDADAAAADTDSGVPHAGLPKCKTRLDPIELVTRGDGKPWVMDIKQVGLDSLKDLVRGYFTYHYRVACGIPNAAVPWGEVSRDQNKYLLPTYIPPNFKVGDPSKMHKKDAIILLDFWRSRQDEDEDSVLAFRRWRGMDGMLQEPVNVHSGDNGPRVAMKKKLMARRQDSEIQMDWSESDAPDIGRGRSVKKVKVKAKRTRRMLSPSEDELPATTESPGMAADGQAHEQDSPVPTKAIHGILKKPMMQREGRSPEVSKSMPRPKPTIKRKTMKPGNAEGSSSSKRARAPSGDCEEDVDAVRPMKKVKKDLAKTGRHAATPFPD</sequence>
<reference evidence="2 3" key="1">
    <citation type="submission" date="2014-06" db="EMBL/GenBank/DDBJ databases">
        <authorList>
            <consortium name="DOE Joint Genome Institute"/>
            <person name="Kuo A."/>
            <person name="Kohler A."/>
            <person name="Nagy L.G."/>
            <person name="Floudas D."/>
            <person name="Copeland A."/>
            <person name="Barry K.W."/>
            <person name="Cichocki N."/>
            <person name="Veneault-Fourrey C."/>
            <person name="LaButti K."/>
            <person name="Lindquist E.A."/>
            <person name="Lipzen A."/>
            <person name="Lundell T."/>
            <person name="Morin E."/>
            <person name="Murat C."/>
            <person name="Sun H."/>
            <person name="Tunlid A."/>
            <person name="Henrissat B."/>
            <person name="Grigoriev I.V."/>
            <person name="Hibbett D.S."/>
            <person name="Martin F."/>
            <person name="Nordberg H.P."/>
            <person name="Cantor M.N."/>
            <person name="Hua S.X."/>
        </authorList>
    </citation>
    <scope>NUCLEOTIDE SEQUENCE [LARGE SCALE GENOMIC DNA]</scope>
    <source>
        <strain evidence="2 3">ATCC 200175</strain>
    </source>
</reference>
<evidence type="ECO:0000313" key="2">
    <source>
        <dbReference type="EMBL" id="KIJ04942.1"/>
    </source>
</evidence>
<feature type="compositionally biased region" description="Basic residues" evidence="1">
    <location>
        <begin position="433"/>
        <end position="447"/>
    </location>
</feature>